<keyword evidence="8 9" id="KW-0234">DNA repair</keyword>
<evidence type="ECO:0000256" key="7">
    <source>
        <dbReference type="ARBA" id="ARBA00023054"/>
    </source>
</evidence>
<feature type="coiled-coil region" evidence="9">
    <location>
        <begin position="655"/>
        <end position="841"/>
    </location>
</feature>
<feature type="binding site" evidence="9 10">
    <location>
        <position position="494"/>
    </location>
    <ligand>
        <name>Zn(2+)</name>
        <dbReference type="ChEBI" id="CHEBI:29105"/>
    </ligand>
</feature>
<keyword evidence="3 9" id="KW-0227">DNA damage</keyword>
<keyword evidence="1 9" id="KW-0479">Metal-binding</keyword>
<name>H1KYJ1_9EURY</name>
<dbReference type="SUPFAM" id="SSF52540">
    <property type="entry name" value="P-loop containing nucleoside triphosphate hydrolases"/>
    <property type="match status" value="2"/>
</dbReference>
<dbReference type="GO" id="GO:0008270">
    <property type="term" value="F:zinc ion binding"/>
    <property type="evidence" value="ECO:0007669"/>
    <property type="project" value="UniProtKB-UniRule"/>
</dbReference>
<dbReference type="Pfam" id="PF04423">
    <property type="entry name" value="Rad50_zn_hook"/>
    <property type="match status" value="1"/>
</dbReference>
<dbReference type="GO" id="GO:0006302">
    <property type="term" value="P:double-strand break repair"/>
    <property type="evidence" value="ECO:0007669"/>
    <property type="project" value="UniProtKB-UniRule"/>
</dbReference>
<accession>H1KYJ1</accession>
<keyword evidence="2 9" id="KW-0547">Nucleotide-binding</keyword>
<dbReference type="SUPFAM" id="SSF75712">
    <property type="entry name" value="Rad50 coiled-coil Zn hook"/>
    <property type="match status" value="1"/>
</dbReference>
<dbReference type="Pfam" id="PF13558">
    <property type="entry name" value="SbcC_Walker_B"/>
    <property type="match status" value="1"/>
</dbReference>
<feature type="coiled-coil region" evidence="9">
    <location>
        <begin position="174"/>
        <end position="620"/>
    </location>
</feature>
<evidence type="ECO:0000256" key="9">
    <source>
        <dbReference type="HAMAP-Rule" id="MF_00449"/>
    </source>
</evidence>
<dbReference type="AlphaFoldDB" id="H1KYJ1"/>
<evidence type="ECO:0000256" key="3">
    <source>
        <dbReference type="ARBA" id="ARBA00022763"/>
    </source>
</evidence>
<evidence type="ECO:0000256" key="6">
    <source>
        <dbReference type="ARBA" id="ARBA00022840"/>
    </source>
</evidence>
<dbReference type="Gene3D" id="1.10.287.510">
    <property type="entry name" value="Helix hairpin bin"/>
    <property type="match status" value="1"/>
</dbReference>
<dbReference type="Proteomes" id="UP000003706">
    <property type="component" value="Unassembled WGS sequence"/>
</dbReference>
<dbReference type="InterPro" id="IPR013134">
    <property type="entry name" value="Zn_hook_RAD50"/>
</dbReference>
<comment type="cofactor">
    <cofactor evidence="9">
        <name>Zn(2+)</name>
        <dbReference type="ChEBI" id="CHEBI:29105"/>
    </cofactor>
    <text evidence="9">Binds 1 zinc ion per homodimer.</text>
</comment>
<sequence>MIIREIKMKNFKSHVNSRITFKEGISVIVGHNGSGKSSIFDAVHYALFRPRLRYEDLVTRGRKNLSVELTFEVGGKIYRVVRERGNERLYANDELIAKGSNEVTREIKNILGIDEKTFTNSIYIKQGEIAELIHTSPAERERTIAKLLGIGEYQKSWETMREVINNFEGRLSLIEGELKNKEKIEKDIMEKSEELEGLKVKLEKLGEEFNNLNKKLIDKKKELEDWDEIRVKFIKFTSKLEKYESDLKGIENEIKKYEDDLQTISNVSLTIEENKEKYNQYLSIKEELENVKKSLNELKGSVDKYNKLIGQKENIKNTINKLETKISNFKYGEDLEYLNSILESLNKKIKKFEEIKEAIRNLKQINEKLDGVERHKQIISENKKSYEKYLKLEDEKNDLEKMTAAYTTLKEKYNNLIDNLKNLDKKKNELLDEISRSNIKEIEKKVKEINNLEKQMDELLEEKNKIQESIGEVKSKINALKKALSEIEKVRGRCPVCSSEIDEKKKKELKEEYSKNLKEEEERLKDLNKRLLECSKEIEELNNKLSHRRELKEKLGTLEEKINQLNGIMDEIKKKENEKKVIEEELSKFVIDGKSIEDRYEEVKNELNNLKNTYTKYLTAYEYLKDIDENKLIEERNRLEGIIGDYDIDTCNSSIENTKSEIDKIKELIRLIEERKKLKEDLKDIENKILALLGHVGEYKEKETKFKALERKLKEIEVVYEKYRDALAILQNLSHIYKVDMGELKNHVENLLNEKLKEKSEILERIEVLNNKLRNLNYDEKIHNKIKNDFKELEDGVRDKEKELVECKTNIENVNQQLEELNNYLNKLKEKERERERLLKFIEYLDKVRDVFSRDGFQRYLREKYKPLIQKYTNEAFEEFDLPYTHIELTHDFDIKVHSPNGTLNVGNLSGGEQIAVALALRLGIAKVLIGSRIECIILDEPTVYLDEERRKKLVDIFKSIRTIPQMILITHHPELEQIADTLITVRKEGGVSKVSIN</sequence>
<keyword evidence="5 9" id="KW-0862">Zinc</keyword>
<comment type="caution">
    <text evidence="12">The sequence shown here is derived from an EMBL/GenBank/DDBJ whole genome shotgun (WGS) entry which is preliminary data.</text>
</comment>
<evidence type="ECO:0000256" key="4">
    <source>
        <dbReference type="ARBA" id="ARBA00022801"/>
    </source>
</evidence>
<reference evidence="12 13" key="1">
    <citation type="submission" date="2011-09" db="EMBL/GenBank/DDBJ databases">
        <title>The draft genome of Methanotorris formicicus Mc-S-70.</title>
        <authorList>
            <consortium name="US DOE Joint Genome Institute (JGI-PGF)"/>
            <person name="Lucas S."/>
            <person name="Han J."/>
            <person name="Lapidus A."/>
            <person name="Cheng J.-F."/>
            <person name="Goodwin L."/>
            <person name="Pitluck S."/>
            <person name="Peters L."/>
            <person name="Land M.L."/>
            <person name="Hauser L."/>
            <person name="Sieprawska-Lupa M."/>
            <person name="Takai K."/>
            <person name="Miyazaki J."/>
            <person name="Whitman W."/>
            <person name="Woyke T.J."/>
        </authorList>
    </citation>
    <scope>NUCLEOTIDE SEQUENCE [LARGE SCALE GENOMIC DNA]</scope>
    <source>
        <strain evidence="12 13">Mc-S-70</strain>
    </source>
</reference>
<dbReference type="PANTHER" id="PTHR32114">
    <property type="entry name" value="ABC TRANSPORTER ABCH.3"/>
    <property type="match status" value="1"/>
</dbReference>
<keyword evidence="7 9" id="KW-0175">Coiled coil</keyword>
<feature type="binding site" evidence="9">
    <location>
        <begin position="32"/>
        <end position="38"/>
    </location>
    <ligand>
        <name>ATP</name>
        <dbReference type="ChEBI" id="CHEBI:30616"/>
    </ligand>
</feature>
<evidence type="ECO:0000259" key="11">
    <source>
        <dbReference type="PROSITE" id="PS51131"/>
    </source>
</evidence>
<comment type="caution">
    <text evidence="9">Lacks conserved residue(s) required for the propagation of feature annotation.</text>
</comment>
<evidence type="ECO:0000313" key="13">
    <source>
        <dbReference type="Proteomes" id="UP000003706"/>
    </source>
</evidence>
<dbReference type="HAMAP" id="MF_00449">
    <property type="entry name" value="RAD50"/>
    <property type="match status" value="1"/>
</dbReference>
<dbReference type="PROSITE" id="PS51131">
    <property type="entry name" value="ZN_HOOK"/>
    <property type="match status" value="1"/>
</dbReference>
<dbReference type="InterPro" id="IPR027417">
    <property type="entry name" value="P-loop_NTPase"/>
</dbReference>
<dbReference type="Pfam" id="PF02463">
    <property type="entry name" value="SMC_N"/>
    <property type="match status" value="1"/>
</dbReference>
<dbReference type="OrthoDB" id="25344at2157"/>
<evidence type="ECO:0000256" key="2">
    <source>
        <dbReference type="ARBA" id="ARBA00022741"/>
    </source>
</evidence>
<gene>
    <name evidence="9" type="primary">rad50</name>
    <name evidence="12" type="ORF">MetfoDRAFT_0864</name>
</gene>
<evidence type="ECO:0000256" key="10">
    <source>
        <dbReference type="PROSITE-ProRule" id="PRU00471"/>
    </source>
</evidence>
<dbReference type="GO" id="GO:0016887">
    <property type="term" value="F:ATP hydrolysis activity"/>
    <property type="evidence" value="ECO:0007669"/>
    <property type="project" value="UniProtKB-UniRule"/>
</dbReference>
<feature type="domain" description="Zinc-hook" evidence="11">
    <location>
        <begin position="449"/>
        <end position="546"/>
    </location>
</feature>
<dbReference type="PATRIC" id="fig|647171.4.peg.854"/>
<comment type="subunit">
    <text evidence="9">Homodimer. Forms a heterotetramer composed of two Mre11 subunits and two Rad50 subunits.</text>
</comment>
<dbReference type="InterPro" id="IPR003395">
    <property type="entry name" value="RecF/RecN/SMC_N"/>
</dbReference>
<dbReference type="STRING" id="647171.MetfoDRAFT_0864"/>
<keyword evidence="6 9" id="KW-0067">ATP-binding</keyword>
<dbReference type="PANTHER" id="PTHR32114:SF2">
    <property type="entry name" value="ABC TRANSPORTER ABCH.3"/>
    <property type="match status" value="1"/>
</dbReference>
<feature type="binding site" evidence="9">
    <location>
        <position position="126"/>
    </location>
    <ligand>
        <name>ATP</name>
        <dbReference type="ChEBI" id="CHEBI:30616"/>
    </ligand>
</feature>
<keyword evidence="13" id="KW-1185">Reference proteome</keyword>
<evidence type="ECO:0000256" key="5">
    <source>
        <dbReference type="ARBA" id="ARBA00022833"/>
    </source>
</evidence>
<keyword evidence="4 9" id="KW-0378">Hydrolase</keyword>
<feature type="binding site" evidence="9">
    <location>
        <position position="12"/>
    </location>
    <ligand>
        <name>ATP</name>
        <dbReference type="ChEBI" id="CHEBI:30616"/>
    </ligand>
</feature>
<evidence type="ECO:0000313" key="12">
    <source>
        <dbReference type="EMBL" id="EHP87031.1"/>
    </source>
</evidence>
<dbReference type="EMBL" id="AGJL01000018">
    <property type="protein sequence ID" value="EHP87031.1"/>
    <property type="molecule type" value="Genomic_DNA"/>
</dbReference>
<dbReference type="Gene3D" id="3.40.50.300">
    <property type="entry name" value="P-loop containing nucleotide triphosphate hydrolases"/>
    <property type="match status" value="2"/>
</dbReference>
<comment type="domain">
    <text evidence="9">The two conserved Cys that bind zinc constitute the zinc-hook, which separates the large intramolecular coiled coil regions. The 2 Cys residues coordinate one molecule of zinc with the help of the 2 Cys residues of the zinc-hook of another Rad50 molecule, thereby forming a V-shaped homodimer.</text>
</comment>
<protein>
    <recommendedName>
        <fullName evidence="9">DNA double-strand break repair Rad50 ATPase</fullName>
    </recommendedName>
</protein>
<evidence type="ECO:0000256" key="1">
    <source>
        <dbReference type="ARBA" id="ARBA00022723"/>
    </source>
</evidence>
<feature type="binding site" evidence="9 10">
    <location>
        <position position="497"/>
    </location>
    <ligand>
        <name>Zn(2+)</name>
        <dbReference type="ChEBI" id="CHEBI:29105"/>
    </ligand>
</feature>
<dbReference type="RefSeq" id="WP_007044303.1">
    <property type="nucleotide sequence ID" value="NZ_AGJL01000018.1"/>
</dbReference>
<comment type="function">
    <text evidence="9">Part of the Rad50/Mre11 complex, which is involved in the early steps of DNA double-strand break (DSB) repair. The complex may facilitate opening of the processed DNA ends to aid in the recruitment of HerA and NurA. Rad50 controls the balance between DNA end bridging and DNA resection via ATP-dependent structural rearrangements of the Rad50/Mre11 complex.</text>
</comment>
<dbReference type="InterPro" id="IPR022982">
    <property type="entry name" value="Rad50_ATPase_archaeal"/>
</dbReference>
<organism evidence="12 13">
    <name type="scientific">Methanotorris formicicus Mc-S-70</name>
    <dbReference type="NCBI Taxonomy" id="647171"/>
    <lineage>
        <taxon>Archaea</taxon>
        <taxon>Methanobacteriati</taxon>
        <taxon>Methanobacteriota</taxon>
        <taxon>Methanomada group</taxon>
        <taxon>Methanococci</taxon>
        <taxon>Methanococcales</taxon>
        <taxon>Methanocaldococcaceae</taxon>
        <taxon>Methanotorris</taxon>
    </lineage>
</organism>
<evidence type="ECO:0000256" key="8">
    <source>
        <dbReference type="ARBA" id="ARBA00023204"/>
    </source>
</evidence>
<proteinExistence type="inferred from homology"/>
<dbReference type="GO" id="GO:0005524">
    <property type="term" value="F:ATP binding"/>
    <property type="evidence" value="ECO:0007669"/>
    <property type="project" value="UniProtKB-UniRule"/>
</dbReference>
<comment type="similarity">
    <text evidence="9">Belongs to the SMC family. RAD50 subfamily.</text>
</comment>